<name>A0A316ZGB2_9BASI</name>
<evidence type="ECO:0000313" key="2">
    <source>
        <dbReference type="EMBL" id="PWO00079.1"/>
    </source>
</evidence>
<dbReference type="EMBL" id="KZ819286">
    <property type="protein sequence ID" value="PWO00079.1"/>
    <property type="molecule type" value="Genomic_DNA"/>
</dbReference>
<dbReference type="GO" id="GO:0005576">
    <property type="term" value="C:extracellular region"/>
    <property type="evidence" value="ECO:0007669"/>
    <property type="project" value="TreeGrafter"/>
</dbReference>
<dbReference type="SUPFAM" id="SSF75011">
    <property type="entry name" value="3-carboxy-cis,cis-mucoante lactonizing enzyme"/>
    <property type="match status" value="1"/>
</dbReference>
<evidence type="ECO:0008006" key="4">
    <source>
        <dbReference type="Google" id="ProtNLM"/>
    </source>
</evidence>
<reference evidence="2 3" key="1">
    <citation type="journal article" date="2018" name="Mol. Biol. Evol.">
        <title>Broad Genomic Sampling Reveals a Smut Pathogenic Ancestry of the Fungal Clade Ustilaginomycotina.</title>
        <authorList>
            <person name="Kijpornyongpan T."/>
            <person name="Mondo S.J."/>
            <person name="Barry K."/>
            <person name="Sandor L."/>
            <person name="Lee J."/>
            <person name="Lipzen A."/>
            <person name="Pangilinan J."/>
            <person name="LaButti K."/>
            <person name="Hainaut M."/>
            <person name="Henrissat B."/>
            <person name="Grigoriev I.V."/>
            <person name="Spatafora J.W."/>
            <person name="Aime M.C."/>
        </authorList>
    </citation>
    <scope>NUCLEOTIDE SEQUENCE [LARGE SCALE GENOMIC DNA]</scope>
    <source>
        <strain evidence="2 3">MCA 4186</strain>
    </source>
</reference>
<dbReference type="RefSeq" id="XP_025600357.1">
    <property type="nucleotide sequence ID" value="XM_025740083.1"/>
</dbReference>
<sequence length="388" mass="41899">MVSHADLGSTSGGEANPLTVGEGSDVWGWVSPSGREFACVTQTDGSAFVEVLPSGEQRFLGRLPTNTVPSLWRDAKNVGPYMFIGSEARNHGVQVFDMRKLEAFGPRSRPAIFTADAVFTGVGSSHNIVNMADSNYLMVVGQKECSGSPYIVDIRDPLNPKKVGCQSNLDGYSHDAQVIRYSGPDSRYTGREIVISYNEDTLTIYDATVKDNLRVVSRTGYEGAQYTHQGWLVDGAQTHILMNDELDEIEGTTPEGGRTATLVWNISDLEKPVQEGIFSSPATSIGHNAYPKDGYSYASNYCSGLRVTDTRQVNSGGGAASMKEVAFFDVRPEDDSVEFFGAWSHFIFPSGWIAVNSIERGSFIVRVQPGVLASGGKKGGPKGPKGPK</sequence>
<keyword evidence="3" id="KW-1185">Reference proteome</keyword>
<dbReference type="InterPro" id="IPR027589">
    <property type="entry name" value="Choice_anch_B"/>
</dbReference>
<dbReference type="NCBIfam" id="TIGR04312">
    <property type="entry name" value="choice_anch_B"/>
    <property type="match status" value="1"/>
</dbReference>
<dbReference type="OrthoDB" id="2099887at2759"/>
<dbReference type="AlphaFoldDB" id="A0A316ZGB2"/>
<dbReference type="Proteomes" id="UP000245946">
    <property type="component" value="Unassembled WGS sequence"/>
</dbReference>
<evidence type="ECO:0000313" key="3">
    <source>
        <dbReference type="Proteomes" id="UP000245946"/>
    </source>
</evidence>
<feature type="region of interest" description="Disordered" evidence="1">
    <location>
        <begin position="1"/>
        <end position="20"/>
    </location>
</feature>
<dbReference type="PANTHER" id="PTHR38787">
    <property type="entry name" value="REGULATORY P DOMAIN-CONTAINING PROTEIN"/>
    <property type="match status" value="1"/>
</dbReference>
<gene>
    <name evidence="2" type="ORF">FA09DRAFT_294562</name>
</gene>
<protein>
    <recommendedName>
        <fullName evidence="4">Choice-of-anchor B family protein</fullName>
    </recommendedName>
</protein>
<proteinExistence type="predicted"/>
<accession>A0A316ZGB2</accession>
<dbReference type="STRING" id="58919.A0A316ZGB2"/>
<dbReference type="PANTHER" id="PTHR38787:SF3">
    <property type="entry name" value="REGULATORY P DOMAIN-CONTAINING PROTEIN"/>
    <property type="match status" value="1"/>
</dbReference>
<organism evidence="2 3">
    <name type="scientific">Tilletiopsis washingtonensis</name>
    <dbReference type="NCBI Taxonomy" id="58919"/>
    <lineage>
        <taxon>Eukaryota</taxon>
        <taxon>Fungi</taxon>
        <taxon>Dikarya</taxon>
        <taxon>Basidiomycota</taxon>
        <taxon>Ustilaginomycotina</taxon>
        <taxon>Exobasidiomycetes</taxon>
        <taxon>Entylomatales</taxon>
        <taxon>Entylomatales incertae sedis</taxon>
        <taxon>Tilletiopsis</taxon>
    </lineage>
</organism>
<dbReference type="GeneID" id="37267629"/>
<evidence type="ECO:0000256" key="1">
    <source>
        <dbReference type="SAM" id="MobiDB-lite"/>
    </source>
</evidence>